<evidence type="ECO:0000313" key="2">
    <source>
        <dbReference type="EMBL" id="MBB6002616.1"/>
    </source>
</evidence>
<name>A0A841EI08_9BACT</name>
<evidence type="ECO:0008006" key="4">
    <source>
        <dbReference type="Google" id="ProtNLM"/>
    </source>
</evidence>
<accession>A0A841EI08</accession>
<protein>
    <recommendedName>
        <fullName evidence="4">Transposase DDE domain-containing protein</fullName>
    </recommendedName>
</protein>
<reference evidence="2 3" key="1">
    <citation type="submission" date="2020-08" db="EMBL/GenBank/DDBJ databases">
        <title>Functional genomics of gut bacteria from endangered species of beetles.</title>
        <authorList>
            <person name="Carlos-Shanley C."/>
        </authorList>
    </citation>
    <scope>NUCLEOTIDE SEQUENCE [LARGE SCALE GENOMIC DNA]</scope>
    <source>
        <strain evidence="2 3">S00070</strain>
    </source>
</reference>
<evidence type="ECO:0000313" key="3">
    <source>
        <dbReference type="Proteomes" id="UP000524404"/>
    </source>
</evidence>
<keyword evidence="1" id="KW-1133">Transmembrane helix</keyword>
<sequence>MKKLIRPNDYQLIIQKRANQTPNTPIEKIFLGTFRKTIETTNALLAGQFNIQFCRAKSAWGLTNRIIAKITALTLAVYINYCIGLPLLEIKKFIF</sequence>
<keyword evidence="3" id="KW-1185">Reference proteome</keyword>
<gene>
    <name evidence="2" type="ORF">HNP25_001268</name>
</gene>
<evidence type="ECO:0000256" key="1">
    <source>
        <dbReference type="SAM" id="Phobius"/>
    </source>
</evidence>
<comment type="caution">
    <text evidence="2">The sequence shown here is derived from an EMBL/GenBank/DDBJ whole genome shotgun (WGS) entry which is preliminary data.</text>
</comment>
<keyword evidence="1" id="KW-0472">Membrane</keyword>
<proteinExistence type="predicted"/>
<dbReference type="EMBL" id="JACHKT010000006">
    <property type="protein sequence ID" value="MBB6002616.1"/>
    <property type="molecule type" value="Genomic_DNA"/>
</dbReference>
<dbReference type="RefSeq" id="WP_184131954.1">
    <property type="nucleotide sequence ID" value="NZ_JACHKT010000006.1"/>
</dbReference>
<dbReference type="AlphaFoldDB" id="A0A841EI08"/>
<dbReference type="Proteomes" id="UP000524404">
    <property type="component" value="Unassembled WGS sequence"/>
</dbReference>
<organism evidence="2 3">
    <name type="scientific">Arcicella rosea</name>
    <dbReference type="NCBI Taxonomy" id="502909"/>
    <lineage>
        <taxon>Bacteria</taxon>
        <taxon>Pseudomonadati</taxon>
        <taxon>Bacteroidota</taxon>
        <taxon>Cytophagia</taxon>
        <taxon>Cytophagales</taxon>
        <taxon>Flectobacillaceae</taxon>
        <taxon>Arcicella</taxon>
    </lineage>
</organism>
<feature type="transmembrane region" description="Helical" evidence="1">
    <location>
        <begin position="66"/>
        <end position="88"/>
    </location>
</feature>
<keyword evidence="1" id="KW-0812">Transmembrane</keyword>